<dbReference type="Pfam" id="PF04181">
    <property type="entry name" value="RPAP2_Rtr1"/>
    <property type="match status" value="1"/>
</dbReference>
<dbReference type="PANTHER" id="PTHR14732">
    <property type="entry name" value="RNA POLYMERASE II SUBUNIT B1 CTD PHOSPHATASE RPAP2-RELATED"/>
    <property type="match status" value="1"/>
</dbReference>
<proteinExistence type="inferred from homology"/>
<organism evidence="15 16">
    <name type="scientific">Necator americanus</name>
    <name type="common">Human hookworm</name>
    <dbReference type="NCBI Taxonomy" id="51031"/>
    <lineage>
        <taxon>Eukaryota</taxon>
        <taxon>Metazoa</taxon>
        <taxon>Ecdysozoa</taxon>
        <taxon>Nematoda</taxon>
        <taxon>Chromadorea</taxon>
        <taxon>Rhabditida</taxon>
        <taxon>Rhabditina</taxon>
        <taxon>Rhabditomorpha</taxon>
        <taxon>Strongyloidea</taxon>
        <taxon>Ancylostomatidae</taxon>
        <taxon>Bunostominae</taxon>
        <taxon>Necator</taxon>
    </lineage>
</organism>
<keyword evidence="7 12" id="KW-0904">Protein phosphatase</keyword>
<protein>
    <recommendedName>
        <fullName evidence="12">RNA polymerase II subunit B1 CTD phosphatase RPAP2 homolog</fullName>
        <ecNumber evidence="12">3.1.3.16</ecNumber>
    </recommendedName>
</protein>
<comment type="function">
    <text evidence="12">Putative RNA polymerase II subunit B1 C-terminal domain (CTD) phosphatase involved in RNA polymerase II transcription regulation.</text>
</comment>
<evidence type="ECO:0000259" key="14">
    <source>
        <dbReference type="PROSITE" id="PS51479"/>
    </source>
</evidence>
<feature type="region of interest" description="Disordered" evidence="13">
    <location>
        <begin position="336"/>
        <end position="378"/>
    </location>
</feature>
<dbReference type="EC" id="3.1.3.16" evidence="12"/>
<evidence type="ECO:0000256" key="12">
    <source>
        <dbReference type="RuleBase" id="RU367080"/>
    </source>
</evidence>
<reference evidence="15 16" key="1">
    <citation type="submission" date="2023-08" db="EMBL/GenBank/DDBJ databases">
        <title>A Necator americanus chromosomal reference genome.</title>
        <authorList>
            <person name="Ilik V."/>
            <person name="Petrzelkova K.J."/>
            <person name="Pardy F."/>
            <person name="Fuh T."/>
            <person name="Niatou-Singa F.S."/>
            <person name="Gouil Q."/>
            <person name="Baker L."/>
            <person name="Ritchie M.E."/>
            <person name="Jex A.R."/>
            <person name="Gazzola D."/>
            <person name="Li H."/>
            <person name="Toshio Fujiwara R."/>
            <person name="Zhan B."/>
            <person name="Aroian R.V."/>
            <person name="Pafco B."/>
            <person name="Schwarz E.M."/>
        </authorList>
    </citation>
    <scope>NUCLEOTIDE SEQUENCE [LARGE SCALE GENOMIC DNA]</scope>
    <source>
        <strain evidence="15 16">Aroian</strain>
        <tissue evidence="15">Whole animal</tissue>
    </source>
</reference>
<feature type="region of interest" description="Disordered" evidence="13">
    <location>
        <begin position="266"/>
        <end position="295"/>
    </location>
</feature>
<evidence type="ECO:0000256" key="2">
    <source>
        <dbReference type="ARBA" id="ARBA00005676"/>
    </source>
</evidence>
<dbReference type="InterPro" id="IPR039693">
    <property type="entry name" value="Rtr1/RPAP2"/>
</dbReference>
<dbReference type="InterPro" id="IPR038534">
    <property type="entry name" value="Rtr1/RPAP2_sf"/>
</dbReference>
<comment type="subcellular location">
    <subcellularLocation>
        <location evidence="1 12">Nucleus</location>
    </subcellularLocation>
</comment>
<dbReference type="Gene3D" id="1.25.40.820">
    <property type="match status" value="1"/>
</dbReference>
<dbReference type="InterPro" id="IPR007308">
    <property type="entry name" value="Rtr1/RPAP2_dom"/>
</dbReference>
<evidence type="ECO:0000256" key="4">
    <source>
        <dbReference type="ARBA" id="ARBA00022771"/>
    </source>
</evidence>
<keyword evidence="5 12" id="KW-0378">Hydrolase</keyword>
<keyword evidence="4 12" id="KW-0863">Zinc-finger</keyword>
<dbReference type="PANTHER" id="PTHR14732:SF0">
    <property type="entry name" value="RNA POLYMERASE II SUBUNIT B1 CTD PHOSPHATASE RPAP2-RELATED"/>
    <property type="match status" value="1"/>
</dbReference>
<name>A0ABR1CU56_NECAM</name>
<gene>
    <name evidence="15" type="primary">Necator_chrIII.g10113</name>
    <name evidence="15" type="ORF">RB195_009348</name>
</gene>
<comment type="catalytic activity">
    <reaction evidence="10 12">
        <text>O-phospho-L-threonyl-[protein] + H2O = L-threonyl-[protein] + phosphate</text>
        <dbReference type="Rhea" id="RHEA:47004"/>
        <dbReference type="Rhea" id="RHEA-COMP:11060"/>
        <dbReference type="Rhea" id="RHEA-COMP:11605"/>
        <dbReference type="ChEBI" id="CHEBI:15377"/>
        <dbReference type="ChEBI" id="CHEBI:30013"/>
        <dbReference type="ChEBI" id="CHEBI:43474"/>
        <dbReference type="ChEBI" id="CHEBI:61977"/>
        <dbReference type="EC" id="3.1.3.16"/>
    </reaction>
</comment>
<evidence type="ECO:0000256" key="8">
    <source>
        <dbReference type="ARBA" id="ARBA00023242"/>
    </source>
</evidence>
<evidence type="ECO:0000313" key="16">
    <source>
        <dbReference type="Proteomes" id="UP001303046"/>
    </source>
</evidence>
<accession>A0ABR1CU56</accession>
<dbReference type="Proteomes" id="UP001303046">
    <property type="component" value="Unassembled WGS sequence"/>
</dbReference>
<keyword evidence="6 12" id="KW-0862">Zinc</keyword>
<feature type="compositionally biased region" description="Polar residues" evidence="13">
    <location>
        <begin position="284"/>
        <end position="294"/>
    </location>
</feature>
<comment type="caution">
    <text evidence="15">The sequence shown here is derived from an EMBL/GenBank/DDBJ whole genome shotgun (WGS) entry which is preliminary data.</text>
</comment>
<keyword evidence="16" id="KW-1185">Reference proteome</keyword>
<evidence type="ECO:0000313" key="15">
    <source>
        <dbReference type="EMBL" id="KAK6741436.1"/>
    </source>
</evidence>
<sequence>MNFIQQTETQKANKSGNLIRFHPSAKLVMKNGQEFDTGEVQLTTVQKELIKETTTSEPAPKSVQGSAPTVARDAQLRRAVYDAIVQLSDIVSEDALKMLLPFLHCTAWDEVIEERYLGSPRLCGFPVCGEIVEARVKKQRYHIDRAACKIYEHRSETDMYCSRFCLLRSASVRSQLPDEPLWLSGNISKRMSSTYRTEGPSELGNQGKKREIEIVRAAEEKLNDLIIREAESSSQSEAEDEENETDVKHFLDGVSNILGAEQLEESTQEMKNTAPPKVSPNAKIRQSSSKSPTVVISAKAPPVIHNPRLPDPQMSSEHTFTRAEIEKLSRLRSKYSGRGSKKPVLVDPAPLTPSTSKTHPLDGIVADPPKPSQDVDTNRSCNEAKFIEDARVLFKGWVTDRTRQLLRSGGLCLSDTTSSVMKQFFRPFSDDVTEMNEFVLPSVDSIDVRKKRLHIFLESVKKPLAVYQRELEFSFSEFNWLYVLAATFTLEANTITNFSNDVLKLVCALLLKLISLLDTSVEDSIFPEGKVADRFVRSLANLDVDLKTFDSIISEILGDEKISV</sequence>
<feature type="domain" description="RTR1-type" evidence="14">
    <location>
        <begin position="98"/>
        <end position="185"/>
    </location>
</feature>
<evidence type="ECO:0000256" key="3">
    <source>
        <dbReference type="ARBA" id="ARBA00022723"/>
    </source>
</evidence>
<comment type="catalytic activity">
    <reaction evidence="9 12">
        <text>O-phospho-L-seryl-[protein] + H2O = L-seryl-[protein] + phosphate</text>
        <dbReference type="Rhea" id="RHEA:20629"/>
        <dbReference type="Rhea" id="RHEA-COMP:9863"/>
        <dbReference type="Rhea" id="RHEA-COMP:11604"/>
        <dbReference type="ChEBI" id="CHEBI:15377"/>
        <dbReference type="ChEBI" id="CHEBI:29999"/>
        <dbReference type="ChEBI" id="CHEBI:43474"/>
        <dbReference type="ChEBI" id="CHEBI:83421"/>
        <dbReference type="EC" id="3.1.3.16"/>
    </reaction>
</comment>
<evidence type="ECO:0000256" key="11">
    <source>
        <dbReference type="PROSITE-ProRule" id="PRU00812"/>
    </source>
</evidence>
<evidence type="ECO:0000256" key="1">
    <source>
        <dbReference type="ARBA" id="ARBA00004123"/>
    </source>
</evidence>
<evidence type="ECO:0000256" key="6">
    <source>
        <dbReference type="ARBA" id="ARBA00022833"/>
    </source>
</evidence>
<comment type="similarity">
    <text evidence="2 11 12">Belongs to the RPAP2 family.</text>
</comment>
<dbReference type="EMBL" id="JAVFWL010000003">
    <property type="protein sequence ID" value="KAK6741436.1"/>
    <property type="molecule type" value="Genomic_DNA"/>
</dbReference>
<evidence type="ECO:0000256" key="5">
    <source>
        <dbReference type="ARBA" id="ARBA00022801"/>
    </source>
</evidence>
<evidence type="ECO:0000256" key="9">
    <source>
        <dbReference type="ARBA" id="ARBA00047761"/>
    </source>
</evidence>
<evidence type="ECO:0000256" key="13">
    <source>
        <dbReference type="SAM" id="MobiDB-lite"/>
    </source>
</evidence>
<keyword evidence="8 12" id="KW-0539">Nucleus</keyword>
<evidence type="ECO:0000256" key="7">
    <source>
        <dbReference type="ARBA" id="ARBA00022912"/>
    </source>
</evidence>
<keyword evidence="3 12" id="KW-0479">Metal-binding</keyword>
<evidence type="ECO:0000256" key="10">
    <source>
        <dbReference type="ARBA" id="ARBA00048336"/>
    </source>
</evidence>
<dbReference type="PROSITE" id="PS51479">
    <property type="entry name" value="ZF_RTR1"/>
    <property type="match status" value="1"/>
</dbReference>